<dbReference type="PROSITE" id="PS50850">
    <property type="entry name" value="MFS"/>
    <property type="match status" value="1"/>
</dbReference>
<dbReference type="GO" id="GO:0022857">
    <property type="term" value="F:transmembrane transporter activity"/>
    <property type="evidence" value="ECO:0007669"/>
    <property type="project" value="InterPro"/>
</dbReference>
<evidence type="ECO:0000256" key="7">
    <source>
        <dbReference type="SAM" id="Phobius"/>
    </source>
</evidence>
<keyword evidence="4 7" id="KW-1133">Transmembrane helix</keyword>
<feature type="transmembrane region" description="Helical" evidence="7">
    <location>
        <begin position="413"/>
        <end position="431"/>
    </location>
</feature>
<dbReference type="GO" id="GO:0005886">
    <property type="term" value="C:plasma membrane"/>
    <property type="evidence" value="ECO:0007669"/>
    <property type="project" value="TreeGrafter"/>
</dbReference>
<evidence type="ECO:0000256" key="6">
    <source>
        <dbReference type="SAM" id="MobiDB-lite"/>
    </source>
</evidence>
<feature type="region of interest" description="Disordered" evidence="6">
    <location>
        <begin position="26"/>
        <end position="68"/>
    </location>
</feature>
<reference evidence="10" key="1">
    <citation type="journal article" date="2023" name="Mol. Phylogenet. Evol.">
        <title>Genome-scale phylogeny and comparative genomics of the fungal order Sordariales.</title>
        <authorList>
            <person name="Hensen N."/>
            <person name="Bonometti L."/>
            <person name="Westerberg I."/>
            <person name="Brannstrom I.O."/>
            <person name="Guillou S."/>
            <person name="Cros-Aarteil S."/>
            <person name="Calhoun S."/>
            <person name="Haridas S."/>
            <person name="Kuo A."/>
            <person name="Mondo S."/>
            <person name="Pangilinan J."/>
            <person name="Riley R."/>
            <person name="LaButti K."/>
            <person name="Andreopoulos B."/>
            <person name="Lipzen A."/>
            <person name="Chen C."/>
            <person name="Yan M."/>
            <person name="Daum C."/>
            <person name="Ng V."/>
            <person name="Clum A."/>
            <person name="Steindorff A."/>
            <person name="Ohm R.A."/>
            <person name="Martin F."/>
            <person name="Silar P."/>
            <person name="Natvig D.O."/>
            <person name="Lalanne C."/>
            <person name="Gautier V."/>
            <person name="Ament-Velasquez S.L."/>
            <person name="Kruys A."/>
            <person name="Hutchinson M.I."/>
            <person name="Powell A.J."/>
            <person name="Barry K."/>
            <person name="Miller A.N."/>
            <person name="Grigoriev I.V."/>
            <person name="Debuchy R."/>
            <person name="Gladieux P."/>
            <person name="Hiltunen Thoren M."/>
            <person name="Johannesson H."/>
        </authorList>
    </citation>
    <scope>NUCLEOTIDE SEQUENCE [LARGE SCALE GENOMIC DNA]</scope>
    <source>
        <strain evidence="10">CBS 340.73</strain>
    </source>
</reference>
<evidence type="ECO:0000313" key="10">
    <source>
        <dbReference type="Proteomes" id="UP001303473"/>
    </source>
</evidence>
<name>A0AAN6SA95_9PEZI</name>
<feature type="transmembrane region" description="Helical" evidence="7">
    <location>
        <begin position="148"/>
        <end position="167"/>
    </location>
</feature>
<proteinExistence type="predicted"/>
<dbReference type="InterPro" id="IPR011701">
    <property type="entry name" value="MFS"/>
</dbReference>
<protein>
    <submittedName>
        <fullName evidence="9">Major facilitator superfamily domain-containing protein</fullName>
    </submittedName>
</protein>
<feature type="transmembrane region" description="Helical" evidence="7">
    <location>
        <begin position="477"/>
        <end position="497"/>
    </location>
</feature>
<dbReference type="SUPFAM" id="SSF103473">
    <property type="entry name" value="MFS general substrate transporter"/>
    <property type="match status" value="1"/>
</dbReference>
<keyword evidence="2" id="KW-0813">Transport</keyword>
<evidence type="ECO:0000256" key="1">
    <source>
        <dbReference type="ARBA" id="ARBA00004141"/>
    </source>
</evidence>
<dbReference type="CDD" id="cd17502">
    <property type="entry name" value="MFS_Azr1_MDR_like"/>
    <property type="match status" value="1"/>
</dbReference>
<sequence length="579" mass="61793">MKNDDAQEVIDRNEVSLVDLTTSSAASRTISNETRRNLNDFHHSSPSLDPSAETRQQPPVDDPPVINDGEKKRAASTFVAALLTAALSLATFTIGLDNTIIATAIPNITSSFDSLGDVGWYGSAYLLTLMALQPTFGKIYTYFDVKWTYLGALVIFEAGSVICAAAPSSPVFIVGRAVAGVGGAGLASGGNNIVALVVPIDKRATYLAFLTSTFGIAAVVGPLLGGVFTDRLTWRWCFWINLPFGAVAFAAVALIFRIPRERRHTTLTLREKIGKLDLPSAFFFIPSIVCLLLALQWGGVDYPWSDSRVWGCLLGFVLILACFIGAQIYRGDEATIPPRIMKQRTIYTSTAFIAFLFTGIYAHFYYLPFYFQVAQGTSAVDSGIRNLPYIIGFTLFAVGVGIAITTVGSYAPFAWVGASIFTVGAGLLHTLRVDSGSGAWIGYQVLAGVGSGMAVQVPFIAVQCVVRQDEIPIGNALVGFFNSLGSGVSVSVAQNIFLNSLEKGLEGISGIDPAAVIRAGATGVRLVTPPELLPAVLEAYNEAIMTTFIWSIAAGGVALLCSLFIERRSVKGVDLQMTV</sequence>
<dbReference type="FunFam" id="1.20.1720.10:FF:000012">
    <property type="entry name" value="MFS toxin efflux pump (AflT)"/>
    <property type="match status" value="1"/>
</dbReference>
<keyword evidence="5 7" id="KW-0472">Membrane</keyword>
<feature type="compositionally biased region" description="Polar residues" evidence="6">
    <location>
        <begin position="44"/>
        <end position="57"/>
    </location>
</feature>
<dbReference type="PANTHER" id="PTHR23501">
    <property type="entry name" value="MAJOR FACILITATOR SUPERFAMILY"/>
    <property type="match status" value="1"/>
</dbReference>
<dbReference type="Gene3D" id="1.20.1250.20">
    <property type="entry name" value="MFS general substrate transporter like domains"/>
    <property type="match status" value="1"/>
</dbReference>
<dbReference type="Proteomes" id="UP001303473">
    <property type="component" value="Unassembled WGS sequence"/>
</dbReference>
<evidence type="ECO:0000256" key="4">
    <source>
        <dbReference type="ARBA" id="ARBA00022989"/>
    </source>
</evidence>
<feature type="transmembrane region" description="Helical" evidence="7">
    <location>
        <begin position="173"/>
        <end position="198"/>
    </location>
</feature>
<dbReference type="EMBL" id="MU853752">
    <property type="protein sequence ID" value="KAK3946264.1"/>
    <property type="molecule type" value="Genomic_DNA"/>
</dbReference>
<dbReference type="PANTHER" id="PTHR23501:SF198">
    <property type="entry name" value="AZOLE RESISTANCE PROTEIN 1-RELATED"/>
    <property type="match status" value="1"/>
</dbReference>
<evidence type="ECO:0000313" key="9">
    <source>
        <dbReference type="EMBL" id="KAK3946264.1"/>
    </source>
</evidence>
<comment type="caution">
    <text evidence="9">The sequence shown here is derived from an EMBL/GenBank/DDBJ whole genome shotgun (WGS) entry which is preliminary data.</text>
</comment>
<comment type="subcellular location">
    <subcellularLocation>
        <location evidence="1">Membrane</location>
        <topology evidence="1">Multi-pass membrane protein</topology>
    </subcellularLocation>
</comment>
<feature type="domain" description="Major facilitator superfamily (MFS) profile" evidence="8">
    <location>
        <begin position="83"/>
        <end position="570"/>
    </location>
</feature>
<dbReference type="InterPro" id="IPR036259">
    <property type="entry name" value="MFS_trans_sf"/>
</dbReference>
<feature type="transmembrane region" description="Helical" evidence="7">
    <location>
        <begin position="236"/>
        <end position="256"/>
    </location>
</feature>
<feature type="transmembrane region" description="Helical" evidence="7">
    <location>
        <begin position="443"/>
        <end position="465"/>
    </location>
</feature>
<feature type="transmembrane region" description="Helical" evidence="7">
    <location>
        <begin position="118"/>
        <end position="136"/>
    </location>
</feature>
<dbReference type="InterPro" id="IPR020846">
    <property type="entry name" value="MFS_dom"/>
</dbReference>
<feature type="compositionally biased region" description="Basic and acidic residues" evidence="6">
    <location>
        <begin position="33"/>
        <end position="43"/>
    </location>
</feature>
<accession>A0AAN6SA95</accession>
<evidence type="ECO:0000256" key="3">
    <source>
        <dbReference type="ARBA" id="ARBA00022692"/>
    </source>
</evidence>
<feature type="transmembrane region" description="Helical" evidence="7">
    <location>
        <begin position="276"/>
        <end position="295"/>
    </location>
</feature>
<dbReference type="FunFam" id="1.20.1250.20:FF:000196">
    <property type="entry name" value="MFS toxin efflux pump (AflT)"/>
    <property type="match status" value="1"/>
</dbReference>
<keyword evidence="3 7" id="KW-0812">Transmembrane</keyword>
<feature type="transmembrane region" description="Helical" evidence="7">
    <location>
        <begin position="307"/>
        <end position="326"/>
    </location>
</feature>
<feature type="transmembrane region" description="Helical" evidence="7">
    <location>
        <begin position="78"/>
        <end position="106"/>
    </location>
</feature>
<keyword evidence="10" id="KW-1185">Reference proteome</keyword>
<gene>
    <name evidence="9" type="ORF">QBC46DRAFT_348852</name>
</gene>
<evidence type="ECO:0000256" key="2">
    <source>
        <dbReference type="ARBA" id="ARBA00022448"/>
    </source>
</evidence>
<feature type="transmembrane region" description="Helical" evidence="7">
    <location>
        <begin position="205"/>
        <end position="224"/>
    </location>
</feature>
<feature type="transmembrane region" description="Helical" evidence="7">
    <location>
        <begin position="387"/>
        <end position="406"/>
    </location>
</feature>
<feature type="transmembrane region" description="Helical" evidence="7">
    <location>
        <begin position="543"/>
        <end position="565"/>
    </location>
</feature>
<dbReference type="AlphaFoldDB" id="A0AAN6SA95"/>
<evidence type="ECO:0000256" key="5">
    <source>
        <dbReference type="ARBA" id="ARBA00023136"/>
    </source>
</evidence>
<dbReference type="Pfam" id="PF07690">
    <property type="entry name" value="MFS_1"/>
    <property type="match status" value="1"/>
</dbReference>
<organism evidence="9 10">
    <name type="scientific">Diplogelasinospora grovesii</name>
    <dbReference type="NCBI Taxonomy" id="303347"/>
    <lineage>
        <taxon>Eukaryota</taxon>
        <taxon>Fungi</taxon>
        <taxon>Dikarya</taxon>
        <taxon>Ascomycota</taxon>
        <taxon>Pezizomycotina</taxon>
        <taxon>Sordariomycetes</taxon>
        <taxon>Sordariomycetidae</taxon>
        <taxon>Sordariales</taxon>
        <taxon>Diplogelasinosporaceae</taxon>
        <taxon>Diplogelasinospora</taxon>
    </lineage>
</organism>
<feature type="transmembrane region" description="Helical" evidence="7">
    <location>
        <begin position="346"/>
        <end position="367"/>
    </location>
</feature>
<evidence type="ECO:0000259" key="8">
    <source>
        <dbReference type="PROSITE" id="PS50850"/>
    </source>
</evidence>